<feature type="non-terminal residue" evidence="1">
    <location>
        <position position="108"/>
    </location>
</feature>
<dbReference type="AlphaFoldDB" id="A0A1B6L6N2"/>
<gene>
    <name evidence="1" type="ORF">g.50222</name>
</gene>
<organism evidence="1">
    <name type="scientific">Graphocephala atropunctata</name>
    <dbReference type="NCBI Taxonomy" id="36148"/>
    <lineage>
        <taxon>Eukaryota</taxon>
        <taxon>Metazoa</taxon>
        <taxon>Ecdysozoa</taxon>
        <taxon>Arthropoda</taxon>
        <taxon>Hexapoda</taxon>
        <taxon>Insecta</taxon>
        <taxon>Pterygota</taxon>
        <taxon>Neoptera</taxon>
        <taxon>Paraneoptera</taxon>
        <taxon>Hemiptera</taxon>
        <taxon>Auchenorrhyncha</taxon>
        <taxon>Membracoidea</taxon>
        <taxon>Cicadellidae</taxon>
        <taxon>Cicadellinae</taxon>
        <taxon>Cicadellini</taxon>
        <taxon>Graphocephala</taxon>
    </lineage>
</organism>
<dbReference type="EMBL" id="GEBQ01020686">
    <property type="protein sequence ID" value="JAT19291.1"/>
    <property type="molecule type" value="Transcribed_RNA"/>
</dbReference>
<reference evidence="1" key="1">
    <citation type="submission" date="2015-11" db="EMBL/GenBank/DDBJ databases">
        <title>De novo transcriptome assembly of four potential Pierce s Disease insect vectors from Arizona vineyards.</title>
        <authorList>
            <person name="Tassone E.E."/>
        </authorList>
    </citation>
    <scope>NUCLEOTIDE SEQUENCE</scope>
</reference>
<protein>
    <submittedName>
        <fullName evidence="1">Uncharacterized protein</fullName>
    </submittedName>
</protein>
<evidence type="ECO:0000313" key="1">
    <source>
        <dbReference type="EMBL" id="JAT19291.1"/>
    </source>
</evidence>
<name>A0A1B6L6N2_9HEMI</name>
<feature type="non-terminal residue" evidence="1">
    <location>
        <position position="1"/>
    </location>
</feature>
<proteinExistence type="predicted"/>
<accession>A0A1B6L6N2</accession>
<sequence length="108" mass="12749">VEKGRDQLANIQKIFEDHNKYQAALIEDFKNKIKKQDSIIIPLKRQLQKLDANSKQFSHCETQKDPFQTTNIPSTQISTPRSFLLTELTQLKLRQDRMERIVEELKTH</sequence>